<protein>
    <recommendedName>
        <fullName evidence="1">non-specific serine/threonine protein kinase</fullName>
        <ecNumber evidence="1">2.7.11.1</ecNumber>
    </recommendedName>
</protein>
<dbReference type="Proteomes" id="UP000030016">
    <property type="component" value="Unassembled WGS sequence"/>
</dbReference>
<dbReference type="PANTHER" id="PTHR43289:SF34">
    <property type="entry name" value="SERINE_THREONINE-PROTEIN KINASE YBDM-RELATED"/>
    <property type="match status" value="1"/>
</dbReference>
<dbReference type="NCBIfam" id="NF033483">
    <property type="entry name" value="PknB_PASTA_kin"/>
    <property type="match status" value="1"/>
</dbReference>
<organism evidence="14 15">
    <name type="scientific">Clostridium novyi A str. 4570</name>
    <dbReference type="NCBI Taxonomy" id="1444290"/>
    <lineage>
        <taxon>Bacteria</taxon>
        <taxon>Bacillati</taxon>
        <taxon>Bacillota</taxon>
        <taxon>Clostridia</taxon>
        <taxon>Eubacteriales</taxon>
        <taxon>Clostridiaceae</taxon>
        <taxon>Clostridium</taxon>
    </lineage>
</organism>
<dbReference type="PROSITE" id="PS00107">
    <property type="entry name" value="PROTEIN_KINASE_ATP"/>
    <property type="match status" value="1"/>
</dbReference>
<keyword evidence="11" id="KW-0812">Transmembrane</keyword>
<evidence type="ECO:0000256" key="2">
    <source>
        <dbReference type="ARBA" id="ARBA00022527"/>
    </source>
</evidence>
<evidence type="ECO:0000256" key="3">
    <source>
        <dbReference type="ARBA" id="ARBA00022679"/>
    </source>
</evidence>
<proteinExistence type="predicted"/>
<dbReference type="InterPro" id="IPR011009">
    <property type="entry name" value="Kinase-like_dom_sf"/>
</dbReference>
<feature type="domain" description="Protein kinase" evidence="12">
    <location>
        <begin position="10"/>
        <end position="275"/>
    </location>
</feature>
<evidence type="ECO:0000259" key="13">
    <source>
        <dbReference type="PROSITE" id="PS51178"/>
    </source>
</evidence>
<feature type="domain" description="PASTA" evidence="13">
    <location>
        <begin position="579"/>
        <end position="640"/>
    </location>
</feature>
<feature type="region of interest" description="Disordered" evidence="10">
    <location>
        <begin position="300"/>
        <end position="341"/>
    </location>
</feature>
<evidence type="ECO:0000256" key="5">
    <source>
        <dbReference type="ARBA" id="ARBA00022777"/>
    </source>
</evidence>
<dbReference type="Gene3D" id="3.30.10.20">
    <property type="match status" value="4"/>
</dbReference>
<keyword evidence="3" id="KW-0808">Transferase</keyword>
<evidence type="ECO:0000256" key="1">
    <source>
        <dbReference type="ARBA" id="ARBA00012513"/>
    </source>
</evidence>
<dbReference type="GO" id="GO:0004674">
    <property type="term" value="F:protein serine/threonine kinase activity"/>
    <property type="evidence" value="ECO:0007669"/>
    <property type="project" value="UniProtKB-KW"/>
</dbReference>
<feature type="domain" description="PASTA" evidence="13">
    <location>
        <begin position="370"/>
        <end position="437"/>
    </location>
</feature>
<reference evidence="14 15" key="1">
    <citation type="submission" date="2014-01" db="EMBL/GenBank/DDBJ databases">
        <title>Plasmidome dynamics in the species complex Clostridium novyi sensu lato converts strains of independent lineages into distinctly different pathogens.</title>
        <authorList>
            <person name="Skarin H."/>
            <person name="Segerman B."/>
        </authorList>
    </citation>
    <scope>NUCLEOTIDE SEQUENCE [LARGE SCALE GENOMIC DNA]</scope>
    <source>
        <strain evidence="14 15">4570</strain>
    </source>
</reference>
<accession>A0AA88ZR41</accession>
<dbReference type="SUPFAM" id="SSF54184">
    <property type="entry name" value="Penicillin-binding protein 2x (pbp-2x), c-terminal domain"/>
    <property type="match status" value="2"/>
</dbReference>
<feature type="compositionally biased region" description="Acidic residues" evidence="10">
    <location>
        <begin position="300"/>
        <end position="316"/>
    </location>
</feature>
<evidence type="ECO:0000313" key="15">
    <source>
        <dbReference type="Proteomes" id="UP000030016"/>
    </source>
</evidence>
<evidence type="ECO:0000313" key="14">
    <source>
        <dbReference type="EMBL" id="KGN02939.1"/>
    </source>
</evidence>
<keyword evidence="11" id="KW-0472">Membrane</keyword>
<dbReference type="AlphaFoldDB" id="A0AA88ZR41"/>
<evidence type="ECO:0000256" key="7">
    <source>
        <dbReference type="ARBA" id="ARBA00047899"/>
    </source>
</evidence>
<feature type="binding site" evidence="9">
    <location>
        <position position="39"/>
    </location>
    <ligand>
        <name>ATP</name>
        <dbReference type="ChEBI" id="CHEBI:30616"/>
    </ligand>
</feature>
<gene>
    <name evidence="14" type="ORF">Z969_02785</name>
</gene>
<keyword evidence="2" id="KW-0723">Serine/threonine-protein kinase</keyword>
<evidence type="ECO:0000256" key="6">
    <source>
        <dbReference type="ARBA" id="ARBA00022840"/>
    </source>
</evidence>
<dbReference type="RefSeq" id="WP_039248945.1">
    <property type="nucleotide sequence ID" value="NZ_JDRX01000004.1"/>
</dbReference>
<feature type="compositionally biased region" description="Basic and acidic residues" evidence="10">
    <location>
        <begin position="317"/>
        <end position="328"/>
    </location>
</feature>
<evidence type="ECO:0000256" key="4">
    <source>
        <dbReference type="ARBA" id="ARBA00022741"/>
    </source>
</evidence>
<evidence type="ECO:0000256" key="8">
    <source>
        <dbReference type="ARBA" id="ARBA00048679"/>
    </source>
</evidence>
<evidence type="ECO:0000256" key="9">
    <source>
        <dbReference type="PROSITE-ProRule" id="PRU10141"/>
    </source>
</evidence>
<dbReference type="FunFam" id="1.10.510.10:FF:000021">
    <property type="entry name" value="Serine/threonine protein kinase"/>
    <property type="match status" value="1"/>
</dbReference>
<dbReference type="Gene3D" id="3.30.200.20">
    <property type="entry name" value="Phosphorylase Kinase, domain 1"/>
    <property type="match status" value="1"/>
</dbReference>
<sequence>MTGTILGNRYELLQKIGEGGMAEVYKAKCHLLNRFVAVKVLKSQYSDDIEFVNKFKQEASSAASLSHNNIVGIYDIGSENNINYIVMEYIDGKTLKQIINENGSLGFNASIDIAIQIAKALECAHNNNIIHRDVKPHNILVTRDGNIKVTDFGIAKATSSVTITNSDKIIGSAHYISPEQAKGRFVDCKTDIYSLGIILYEMVTGKVPYDGESPVSVALKHVQEELIPPIKVNPNIPESLNKLILKAVEKEPYKRYQSAHDMIIDLNKVKQNPNVNIAANVDENEYTKIMKPIADVDEKEPDLYDDIEDEDTEEVEELKGREVEDKREKKEKKPKGSSKSKKKILGGIIGLAVLIICVVGIVMVAGGSKKTGKVNVPNIIGLTSDKAQKLVEDAGLKFVVKEEPSDKPKGVVIKCYPSPGTTMDLSENDEVRVIISSGSENTGVPNLVDIDFETAKEYLNMYNLKLGEVTYKYSNSVEKGKVCDQSPKAGSEIKPDTTVDLVISKGSQLKMTTVPNLINKKLDEVEGIVSSAGLRLGTVNKIPTTDKDKDGLVTVQSIESGTRVKQQTVINISCYSFGNKDIVKVPNFVNKTVKEARILAEQNDLSISFRGREDFIIVSQDKAPGSQVTEGTSISLKTEPNP</sequence>
<dbReference type="EMBL" id="JDRX01000004">
    <property type="protein sequence ID" value="KGN02939.1"/>
    <property type="molecule type" value="Genomic_DNA"/>
</dbReference>
<comment type="caution">
    <text evidence="14">The sequence shown here is derived from an EMBL/GenBank/DDBJ whole genome shotgun (WGS) entry which is preliminary data.</text>
</comment>
<dbReference type="PANTHER" id="PTHR43289">
    <property type="entry name" value="MITOGEN-ACTIVATED PROTEIN KINASE KINASE KINASE 20-RELATED"/>
    <property type="match status" value="1"/>
</dbReference>
<feature type="transmembrane region" description="Helical" evidence="11">
    <location>
        <begin position="344"/>
        <end position="365"/>
    </location>
</feature>
<dbReference type="PROSITE" id="PS50011">
    <property type="entry name" value="PROTEIN_KINASE_DOM"/>
    <property type="match status" value="1"/>
</dbReference>
<dbReference type="FunFam" id="3.30.200.20:FF:000035">
    <property type="entry name" value="Serine/threonine protein kinase Stk1"/>
    <property type="match status" value="1"/>
</dbReference>
<keyword evidence="6 9" id="KW-0067">ATP-binding</keyword>
<feature type="compositionally biased region" description="Basic residues" evidence="10">
    <location>
        <begin position="329"/>
        <end position="341"/>
    </location>
</feature>
<comment type="catalytic activity">
    <reaction evidence="7">
        <text>L-threonyl-[protein] + ATP = O-phospho-L-threonyl-[protein] + ADP + H(+)</text>
        <dbReference type="Rhea" id="RHEA:46608"/>
        <dbReference type="Rhea" id="RHEA-COMP:11060"/>
        <dbReference type="Rhea" id="RHEA-COMP:11605"/>
        <dbReference type="ChEBI" id="CHEBI:15378"/>
        <dbReference type="ChEBI" id="CHEBI:30013"/>
        <dbReference type="ChEBI" id="CHEBI:30616"/>
        <dbReference type="ChEBI" id="CHEBI:61977"/>
        <dbReference type="ChEBI" id="CHEBI:456216"/>
        <dbReference type="EC" id="2.7.11.1"/>
    </reaction>
</comment>
<dbReference type="InterPro" id="IPR005543">
    <property type="entry name" value="PASTA_dom"/>
</dbReference>
<dbReference type="InterPro" id="IPR000719">
    <property type="entry name" value="Prot_kinase_dom"/>
</dbReference>
<keyword evidence="11" id="KW-1133">Transmembrane helix</keyword>
<dbReference type="Pfam" id="PF00069">
    <property type="entry name" value="Pkinase"/>
    <property type="match status" value="1"/>
</dbReference>
<feature type="domain" description="PASTA" evidence="13">
    <location>
        <begin position="438"/>
        <end position="505"/>
    </location>
</feature>
<dbReference type="PROSITE" id="PS00108">
    <property type="entry name" value="PROTEIN_KINASE_ST"/>
    <property type="match status" value="1"/>
</dbReference>
<evidence type="ECO:0000256" key="10">
    <source>
        <dbReference type="SAM" id="MobiDB-lite"/>
    </source>
</evidence>
<keyword evidence="5 14" id="KW-0418">Kinase</keyword>
<name>A0AA88ZR41_CLONO</name>
<dbReference type="SUPFAM" id="SSF56112">
    <property type="entry name" value="Protein kinase-like (PK-like)"/>
    <property type="match status" value="1"/>
</dbReference>
<dbReference type="Gene3D" id="1.10.510.10">
    <property type="entry name" value="Transferase(Phosphotransferase) domain 1"/>
    <property type="match status" value="1"/>
</dbReference>
<comment type="catalytic activity">
    <reaction evidence="8">
        <text>L-seryl-[protein] + ATP = O-phospho-L-seryl-[protein] + ADP + H(+)</text>
        <dbReference type="Rhea" id="RHEA:17989"/>
        <dbReference type="Rhea" id="RHEA-COMP:9863"/>
        <dbReference type="Rhea" id="RHEA-COMP:11604"/>
        <dbReference type="ChEBI" id="CHEBI:15378"/>
        <dbReference type="ChEBI" id="CHEBI:29999"/>
        <dbReference type="ChEBI" id="CHEBI:30616"/>
        <dbReference type="ChEBI" id="CHEBI:83421"/>
        <dbReference type="ChEBI" id="CHEBI:456216"/>
        <dbReference type="EC" id="2.7.11.1"/>
    </reaction>
</comment>
<dbReference type="PROSITE" id="PS51178">
    <property type="entry name" value="PASTA"/>
    <property type="match status" value="4"/>
</dbReference>
<dbReference type="InterPro" id="IPR008271">
    <property type="entry name" value="Ser/Thr_kinase_AS"/>
</dbReference>
<dbReference type="EC" id="2.7.11.1" evidence="1"/>
<dbReference type="SMART" id="SM00740">
    <property type="entry name" value="PASTA"/>
    <property type="match status" value="4"/>
</dbReference>
<dbReference type="CDD" id="cd14014">
    <property type="entry name" value="STKc_PknB_like"/>
    <property type="match status" value="1"/>
</dbReference>
<evidence type="ECO:0000256" key="11">
    <source>
        <dbReference type="SAM" id="Phobius"/>
    </source>
</evidence>
<dbReference type="InterPro" id="IPR017441">
    <property type="entry name" value="Protein_kinase_ATP_BS"/>
</dbReference>
<dbReference type="GO" id="GO:0005524">
    <property type="term" value="F:ATP binding"/>
    <property type="evidence" value="ECO:0007669"/>
    <property type="project" value="UniProtKB-UniRule"/>
</dbReference>
<feature type="domain" description="PASTA" evidence="13">
    <location>
        <begin position="506"/>
        <end position="576"/>
    </location>
</feature>
<dbReference type="Pfam" id="PF03793">
    <property type="entry name" value="PASTA"/>
    <property type="match status" value="4"/>
</dbReference>
<dbReference type="CDD" id="cd06577">
    <property type="entry name" value="PASTA_pknB"/>
    <property type="match status" value="4"/>
</dbReference>
<dbReference type="SMART" id="SM00220">
    <property type="entry name" value="S_TKc"/>
    <property type="match status" value="1"/>
</dbReference>
<keyword evidence="4 9" id="KW-0547">Nucleotide-binding</keyword>
<evidence type="ECO:0000259" key="12">
    <source>
        <dbReference type="PROSITE" id="PS50011"/>
    </source>
</evidence>